<evidence type="ECO:0000313" key="2">
    <source>
        <dbReference type="EMBL" id="MBO8445287.1"/>
    </source>
</evidence>
<organism evidence="2 3">
    <name type="scientific">Candidatus Cryptobacteroides merdavium</name>
    <dbReference type="NCBI Taxonomy" id="2840769"/>
    <lineage>
        <taxon>Bacteria</taxon>
        <taxon>Pseudomonadati</taxon>
        <taxon>Bacteroidota</taxon>
        <taxon>Bacteroidia</taxon>
        <taxon>Bacteroidales</taxon>
        <taxon>Candidatus Cryptobacteroides</taxon>
    </lineage>
</organism>
<comment type="caution">
    <text evidence="2">The sequence shown here is derived from an EMBL/GenBank/DDBJ whole genome shotgun (WGS) entry which is preliminary data.</text>
</comment>
<feature type="chain" id="PRO_5039195161" description="Outer membrane protein beta-barrel domain-containing protein" evidence="1">
    <location>
        <begin position="19"/>
        <end position="208"/>
    </location>
</feature>
<accession>A0A9D9EC96</accession>
<dbReference type="Proteomes" id="UP000823619">
    <property type="component" value="Unassembled WGS sequence"/>
</dbReference>
<reference evidence="2" key="1">
    <citation type="submission" date="2020-10" db="EMBL/GenBank/DDBJ databases">
        <authorList>
            <person name="Gilroy R."/>
        </authorList>
    </citation>
    <scope>NUCLEOTIDE SEQUENCE</scope>
    <source>
        <strain evidence="2">D5-748</strain>
    </source>
</reference>
<dbReference type="EMBL" id="JADIMO010000082">
    <property type="protein sequence ID" value="MBO8445287.1"/>
    <property type="molecule type" value="Genomic_DNA"/>
</dbReference>
<evidence type="ECO:0000313" key="3">
    <source>
        <dbReference type="Proteomes" id="UP000823619"/>
    </source>
</evidence>
<protein>
    <recommendedName>
        <fullName evidence="4">Outer membrane protein beta-barrel domain-containing protein</fullName>
    </recommendedName>
</protein>
<evidence type="ECO:0000256" key="1">
    <source>
        <dbReference type="SAM" id="SignalP"/>
    </source>
</evidence>
<evidence type="ECO:0008006" key="4">
    <source>
        <dbReference type="Google" id="ProtNLM"/>
    </source>
</evidence>
<name>A0A9D9EC96_9BACT</name>
<gene>
    <name evidence="2" type="ORF">IAC23_06300</name>
</gene>
<reference evidence="2" key="2">
    <citation type="journal article" date="2021" name="PeerJ">
        <title>Extensive microbial diversity within the chicken gut microbiome revealed by metagenomics and culture.</title>
        <authorList>
            <person name="Gilroy R."/>
            <person name="Ravi A."/>
            <person name="Getino M."/>
            <person name="Pursley I."/>
            <person name="Horton D.L."/>
            <person name="Alikhan N.F."/>
            <person name="Baker D."/>
            <person name="Gharbi K."/>
            <person name="Hall N."/>
            <person name="Watson M."/>
            <person name="Adriaenssens E.M."/>
            <person name="Foster-Nyarko E."/>
            <person name="Jarju S."/>
            <person name="Secka A."/>
            <person name="Antonio M."/>
            <person name="Oren A."/>
            <person name="Chaudhuri R.R."/>
            <person name="La Ragione R."/>
            <person name="Hildebrand F."/>
            <person name="Pallen M.J."/>
        </authorList>
    </citation>
    <scope>NUCLEOTIDE SEQUENCE</scope>
    <source>
        <strain evidence="2">D5-748</strain>
    </source>
</reference>
<keyword evidence="1" id="KW-0732">Signal</keyword>
<sequence>MKKLLLLMILMQAGPVLNAGNPDRPFPRMTFGVEGNFLLNFGAWRHFNYIADEGYRVNIKDFRSSANANGQLLANVGCNISRRVNIALYAGIAGLYEDKAAIPVSVRVTVLYGQNPLKCRWFSFADAGAGIGSFYEKDVSPFAKLGGGYRISLSRSVKLDFMIAYQLLASHPGVTEEIDGVPTPVTGTRLRRNDMLTNALSFGIGLNF</sequence>
<dbReference type="AlphaFoldDB" id="A0A9D9EC96"/>
<proteinExistence type="predicted"/>
<feature type="signal peptide" evidence="1">
    <location>
        <begin position="1"/>
        <end position="18"/>
    </location>
</feature>